<name>A0A9Q8Z1I4_CURCL</name>
<accession>A0A9Q8Z1I4</accession>
<feature type="compositionally biased region" description="Pro residues" evidence="1">
    <location>
        <begin position="1"/>
        <end position="10"/>
    </location>
</feature>
<evidence type="ECO:0000256" key="2">
    <source>
        <dbReference type="SAM" id="Phobius"/>
    </source>
</evidence>
<proteinExistence type="predicted"/>
<feature type="compositionally biased region" description="Polar residues" evidence="1">
    <location>
        <begin position="39"/>
        <end position="53"/>
    </location>
</feature>
<keyword evidence="4" id="KW-1185">Reference proteome</keyword>
<dbReference type="PANTHER" id="PTHR37848">
    <property type="entry name" value="EXPRESSED PROTEIN"/>
    <property type="match status" value="1"/>
</dbReference>
<sequence length="424" mass="48018">MGRPTHPPPSYSDDPDAVSLHTTPDDYAYTDLPEPSSLPPSYTDSEASNNVSAPQIPIRHVTPPTTWTDHSRPSFKNGKPSVVETVNVMERAYDIDPADLEKALQSYANTSPVPLVYIMGTHKETVRKNDKKETQEITDFRIVLNLRRYIHPNFEESNASTMSLTTAPNSEKTYRGTILKQRAPGVKQDIEINNAPPPTLTEWCHRYCASARSLRIFRLRRQVTGFDQTYVKNRIEGLIRSTNYRGTISITFPVEQKNVDIYSCTRINTLRLKAWVCWLFYLTFLWIFSWPFLFFATKRYAIVRAQWPFSTVDEVGNKWYTTISEEQWLETWQVAIRRLALDRFQGEASEEMMRGVMERPEDPRMPGTLPETGHAGVDGALSMLSEGVRVARAISGNRGLNVSFGGANVSFGAGNAQGGWGYDC</sequence>
<gene>
    <name evidence="3" type="ORF">yc1106_01224</name>
</gene>
<organism evidence="3 4">
    <name type="scientific">Curvularia clavata</name>
    <dbReference type="NCBI Taxonomy" id="95742"/>
    <lineage>
        <taxon>Eukaryota</taxon>
        <taxon>Fungi</taxon>
        <taxon>Dikarya</taxon>
        <taxon>Ascomycota</taxon>
        <taxon>Pezizomycotina</taxon>
        <taxon>Dothideomycetes</taxon>
        <taxon>Pleosporomycetidae</taxon>
        <taxon>Pleosporales</taxon>
        <taxon>Pleosporineae</taxon>
        <taxon>Pleosporaceae</taxon>
        <taxon>Curvularia</taxon>
    </lineage>
</organism>
<dbReference type="VEuPathDB" id="FungiDB:yc1106_01224"/>
<dbReference type="AlphaFoldDB" id="A0A9Q8Z1I4"/>
<dbReference type="OrthoDB" id="203796at2759"/>
<feature type="region of interest" description="Disordered" evidence="1">
    <location>
        <begin position="1"/>
        <end position="79"/>
    </location>
</feature>
<evidence type="ECO:0000256" key="1">
    <source>
        <dbReference type="SAM" id="MobiDB-lite"/>
    </source>
</evidence>
<dbReference type="PANTHER" id="PTHR37848:SF1">
    <property type="entry name" value="SUN DOMAIN-CONTAINING PROTEIN"/>
    <property type="match status" value="1"/>
</dbReference>
<evidence type="ECO:0000313" key="4">
    <source>
        <dbReference type="Proteomes" id="UP001056012"/>
    </source>
</evidence>
<keyword evidence="2" id="KW-0812">Transmembrane</keyword>
<feature type="transmembrane region" description="Helical" evidence="2">
    <location>
        <begin position="278"/>
        <end position="296"/>
    </location>
</feature>
<reference evidence="3" key="1">
    <citation type="submission" date="2021-12" db="EMBL/GenBank/DDBJ databases">
        <title>Curvularia clavata genome.</title>
        <authorList>
            <person name="Cao Y."/>
        </authorList>
    </citation>
    <scope>NUCLEOTIDE SEQUENCE</scope>
    <source>
        <strain evidence="3">Yc1106</strain>
    </source>
</reference>
<dbReference type="EMBL" id="CP089274">
    <property type="protein sequence ID" value="USP73950.1"/>
    <property type="molecule type" value="Genomic_DNA"/>
</dbReference>
<protein>
    <submittedName>
        <fullName evidence="3">Uncharacterized protein</fullName>
    </submittedName>
</protein>
<evidence type="ECO:0000313" key="3">
    <source>
        <dbReference type="EMBL" id="USP73950.1"/>
    </source>
</evidence>
<dbReference type="Proteomes" id="UP001056012">
    <property type="component" value="Chromosome 1"/>
</dbReference>
<keyword evidence="2" id="KW-1133">Transmembrane helix</keyword>
<keyword evidence="2" id="KW-0472">Membrane</keyword>